<evidence type="ECO:0000313" key="2">
    <source>
        <dbReference type="EMBL" id="KTB38152.1"/>
    </source>
</evidence>
<dbReference type="EMBL" id="LATX01001779">
    <property type="protein sequence ID" value="KTB38152.1"/>
    <property type="molecule type" value="Genomic_DNA"/>
</dbReference>
<name>A0A0W0FPM3_MONRR</name>
<gene>
    <name evidence="2" type="ORF">WG66_9268</name>
</gene>
<keyword evidence="1" id="KW-1133">Transmembrane helix</keyword>
<keyword evidence="1" id="KW-0812">Transmembrane</keyword>
<accession>A0A0W0FPM3</accession>
<dbReference type="AlphaFoldDB" id="A0A0W0FPM3"/>
<comment type="caution">
    <text evidence="2">The sequence shown here is derived from an EMBL/GenBank/DDBJ whole genome shotgun (WGS) entry which is preliminary data.</text>
</comment>
<evidence type="ECO:0000256" key="1">
    <source>
        <dbReference type="SAM" id="Phobius"/>
    </source>
</evidence>
<sequence length="367" mass="40933">MFDESLCGQQLCLMLQEALVILCILSLLYGAVPSECVELDSSHSKHILTGIYIVLFSICIFILVKQKRNRYILHCLVMSALFILATAGLIFNARDIVNQLLWEVAGLTGVHNSGLALETLASMTPRYIMMILANIIADAILMWRCYIVWGGNIRVIILPTLLCIANNGIVVAIHYTKGIELDISLIVLYFHRGDKSFRMISAFLLMTALTNLLITFLIAGRIYVISRKAAKYVGKNVNKMYWTVITIILESGLMYPLVLIIYASSVLTVFNLVNMPAWEVQNRMRFLAVLLQSTLNQFVGIAPTLIIVRIGLGISVENVEQTVSAMRTAAVMELKQLTENIVEISPPKTGGHRFNDLVYSEDISAEV</sequence>
<feature type="transmembrane region" description="Helical" evidence="1">
    <location>
        <begin position="71"/>
        <end position="91"/>
    </location>
</feature>
<feature type="transmembrane region" description="Helical" evidence="1">
    <location>
        <begin position="127"/>
        <end position="149"/>
    </location>
</feature>
<feature type="transmembrane region" description="Helical" evidence="1">
    <location>
        <begin position="44"/>
        <end position="64"/>
    </location>
</feature>
<keyword evidence="1" id="KW-0472">Membrane</keyword>
<feature type="transmembrane region" description="Helical" evidence="1">
    <location>
        <begin position="240"/>
        <end position="264"/>
    </location>
</feature>
<reference evidence="2 3" key="1">
    <citation type="submission" date="2015-12" db="EMBL/GenBank/DDBJ databases">
        <title>Draft genome sequence of Moniliophthora roreri, the causal agent of frosty pod rot of cacao.</title>
        <authorList>
            <person name="Aime M.C."/>
            <person name="Diaz-Valderrama J.R."/>
            <person name="Kijpornyongpan T."/>
            <person name="Phillips-Mora W."/>
        </authorList>
    </citation>
    <scope>NUCLEOTIDE SEQUENCE [LARGE SCALE GENOMIC DNA]</scope>
    <source>
        <strain evidence="2 3">MCA 2952</strain>
    </source>
</reference>
<proteinExistence type="predicted"/>
<organism evidence="2 3">
    <name type="scientific">Moniliophthora roreri</name>
    <name type="common">Frosty pod rot fungus</name>
    <name type="synonym">Monilia roreri</name>
    <dbReference type="NCBI Taxonomy" id="221103"/>
    <lineage>
        <taxon>Eukaryota</taxon>
        <taxon>Fungi</taxon>
        <taxon>Dikarya</taxon>
        <taxon>Basidiomycota</taxon>
        <taxon>Agaricomycotina</taxon>
        <taxon>Agaricomycetes</taxon>
        <taxon>Agaricomycetidae</taxon>
        <taxon>Agaricales</taxon>
        <taxon>Marasmiineae</taxon>
        <taxon>Marasmiaceae</taxon>
        <taxon>Moniliophthora</taxon>
    </lineage>
</organism>
<dbReference type="Proteomes" id="UP000054988">
    <property type="component" value="Unassembled WGS sequence"/>
</dbReference>
<feature type="transmembrane region" description="Helical" evidence="1">
    <location>
        <begin position="284"/>
        <end position="308"/>
    </location>
</feature>
<feature type="transmembrane region" description="Helical" evidence="1">
    <location>
        <begin position="12"/>
        <end position="32"/>
    </location>
</feature>
<evidence type="ECO:0000313" key="3">
    <source>
        <dbReference type="Proteomes" id="UP000054988"/>
    </source>
</evidence>
<feature type="transmembrane region" description="Helical" evidence="1">
    <location>
        <begin position="156"/>
        <end position="176"/>
    </location>
</feature>
<feature type="transmembrane region" description="Helical" evidence="1">
    <location>
        <begin position="196"/>
        <end position="219"/>
    </location>
</feature>
<protein>
    <submittedName>
        <fullName evidence="2">Uncharacterized protein</fullName>
    </submittedName>
</protein>